<dbReference type="PANTHER" id="PTHR34068">
    <property type="entry name" value="UPF0145 PROTEIN YBJQ"/>
    <property type="match status" value="1"/>
</dbReference>
<dbReference type="InterPro" id="IPR002765">
    <property type="entry name" value="UPF0145_YbjQ-like"/>
</dbReference>
<dbReference type="Pfam" id="PF01906">
    <property type="entry name" value="YbjQ_1"/>
    <property type="match status" value="1"/>
</dbReference>
<evidence type="ECO:0000256" key="1">
    <source>
        <dbReference type="ARBA" id="ARBA00010751"/>
    </source>
</evidence>
<proteinExistence type="inferred from homology"/>
<comment type="caution">
    <text evidence="2">The sequence shown here is derived from an EMBL/GenBank/DDBJ whole genome shotgun (WGS) entry which is preliminary data.</text>
</comment>
<dbReference type="Gene3D" id="3.30.110.70">
    <property type="entry name" value="Hypothetical protein apc22750. Chain B"/>
    <property type="match status" value="1"/>
</dbReference>
<keyword evidence="3" id="KW-1185">Reference proteome</keyword>
<dbReference type="InterPro" id="IPR035439">
    <property type="entry name" value="UPF0145_dom_sf"/>
</dbReference>
<protein>
    <recommendedName>
        <fullName evidence="4">Heavy-metal-binding</fullName>
    </recommendedName>
</protein>
<name>A0A444JGM7_9BACT</name>
<evidence type="ECO:0008006" key="4">
    <source>
        <dbReference type="Google" id="ProtNLM"/>
    </source>
</evidence>
<reference evidence="2 3" key="1">
    <citation type="submission" date="2017-01" db="EMBL/GenBank/DDBJ databases">
        <title>The cable genome- insights into the physiology and evolution of filamentous bacteria capable of sulfide oxidation via long distance electron transfer.</title>
        <authorList>
            <person name="Schreiber L."/>
            <person name="Bjerg J.T."/>
            <person name="Boggild A."/>
            <person name="Van De Vossenberg J."/>
            <person name="Meysman F."/>
            <person name="Nielsen L.P."/>
            <person name="Schramm A."/>
            <person name="Kjeldsen K.U."/>
        </authorList>
    </citation>
    <scope>NUCLEOTIDE SEQUENCE [LARGE SCALE GENOMIC DNA]</scope>
    <source>
        <strain evidence="2">A5</strain>
    </source>
</reference>
<comment type="similarity">
    <text evidence="1">Belongs to the UPF0145 family.</text>
</comment>
<dbReference type="SUPFAM" id="SSF117782">
    <property type="entry name" value="YbjQ-like"/>
    <property type="match status" value="1"/>
</dbReference>
<evidence type="ECO:0000313" key="2">
    <source>
        <dbReference type="EMBL" id="RWX52239.1"/>
    </source>
</evidence>
<evidence type="ECO:0000313" key="3">
    <source>
        <dbReference type="Proteomes" id="UP000288892"/>
    </source>
</evidence>
<dbReference type="EMBL" id="MTKS01000026">
    <property type="protein sequence ID" value="RWX52239.1"/>
    <property type="molecule type" value="Genomic_DNA"/>
</dbReference>
<organism evidence="2 3">
    <name type="scientific">Candidatus Electrothrix marina</name>
    <dbReference type="NCBI Taxonomy" id="1859130"/>
    <lineage>
        <taxon>Bacteria</taxon>
        <taxon>Pseudomonadati</taxon>
        <taxon>Thermodesulfobacteriota</taxon>
        <taxon>Desulfobulbia</taxon>
        <taxon>Desulfobulbales</taxon>
        <taxon>Desulfobulbaceae</taxon>
        <taxon>Candidatus Electrothrix</taxon>
    </lineage>
</organism>
<dbReference type="AlphaFoldDB" id="A0A444JGM7"/>
<dbReference type="PANTHER" id="PTHR34068:SF2">
    <property type="entry name" value="UPF0145 PROTEIN SCO3412"/>
    <property type="match status" value="1"/>
</dbReference>
<dbReference type="Proteomes" id="UP000288892">
    <property type="component" value="Unassembled WGS sequence"/>
</dbReference>
<gene>
    <name evidence="2" type="ORF">VU01_10265</name>
</gene>
<sequence>MDALIQLIFFLTLLTLGYVFGKIAEKKHYRSIIEREKQWMQIPTTSGRRVLGTDREVKRVQLATGSVVISVDYFKRILAGLRNIFGGNVQSYETLVDRARREAVLRMKESCPQADQIINLRLETASISKGNKNQIGSVEVLAYGTAVYLYPASTAATSP</sequence>
<accession>A0A444JGM7</accession>